<evidence type="ECO:0000256" key="3">
    <source>
        <dbReference type="ARBA" id="ARBA00022475"/>
    </source>
</evidence>
<accession>A0A1T5KCD0</accession>
<dbReference type="PANTHER" id="PTHR43744:SF12">
    <property type="entry name" value="ABC TRANSPORTER PERMEASE PROTEIN MG189-RELATED"/>
    <property type="match status" value="1"/>
</dbReference>
<dbReference type="OrthoDB" id="2063054at2"/>
<dbReference type="Pfam" id="PF00528">
    <property type="entry name" value="BPD_transp_1"/>
    <property type="match status" value="1"/>
</dbReference>
<comment type="subcellular location">
    <subcellularLocation>
        <location evidence="1 7">Cell membrane</location>
        <topology evidence="1 7">Multi-pass membrane protein</topology>
    </subcellularLocation>
</comment>
<feature type="transmembrane region" description="Helical" evidence="7">
    <location>
        <begin position="157"/>
        <end position="182"/>
    </location>
</feature>
<reference evidence="10 11" key="1">
    <citation type="submission" date="2017-02" db="EMBL/GenBank/DDBJ databases">
        <authorList>
            <person name="Peterson S.W."/>
        </authorList>
    </citation>
    <scope>NUCLEOTIDE SEQUENCE [LARGE SCALE GENOMIC DNA]</scope>
    <source>
        <strain evidence="10 11">DSM 21481</strain>
    </source>
</reference>
<evidence type="ECO:0000256" key="1">
    <source>
        <dbReference type="ARBA" id="ARBA00004651"/>
    </source>
</evidence>
<feature type="compositionally biased region" description="Low complexity" evidence="8">
    <location>
        <begin position="7"/>
        <end position="19"/>
    </location>
</feature>
<feature type="transmembrane region" description="Helical" evidence="7">
    <location>
        <begin position="125"/>
        <end position="145"/>
    </location>
</feature>
<keyword evidence="5 7" id="KW-1133">Transmembrane helix</keyword>
<feature type="transmembrane region" description="Helical" evidence="7">
    <location>
        <begin position="261"/>
        <end position="282"/>
    </location>
</feature>
<dbReference type="EMBL" id="FUZQ01000003">
    <property type="protein sequence ID" value="SKC61179.1"/>
    <property type="molecule type" value="Genomic_DNA"/>
</dbReference>
<organism evidence="10 11">
    <name type="scientific">Krasilnikoviella flava</name>
    <dbReference type="NCBI Taxonomy" id="526729"/>
    <lineage>
        <taxon>Bacteria</taxon>
        <taxon>Bacillati</taxon>
        <taxon>Actinomycetota</taxon>
        <taxon>Actinomycetes</taxon>
        <taxon>Micrococcales</taxon>
        <taxon>Promicromonosporaceae</taxon>
        <taxon>Krasilnikoviella</taxon>
    </lineage>
</organism>
<evidence type="ECO:0000256" key="8">
    <source>
        <dbReference type="SAM" id="MobiDB-lite"/>
    </source>
</evidence>
<proteinExistence type="inferred from homology"/>
<evidence type="ECO:0000256" key="6">
    <source>
        <dbReference type="ARBA" id="ARBA00023136"/>
    </source>
</evidence>
<keyword evidence="2 7" id="KW-0813">Transport</keyword>
<dbReference type="SUPFAM" id="SSF161098">
    <property type="entry name" value="MetI-like"/>
    <property type="match status" value="1"/>
</dbReference>
<feature type="transmembrane region" description="Helical" evidence="7">
    <location>
        <begin position="203"/>
        <end position="228"/>
    </location>
</feature>
<keyword evidence="6 7" id="KW-0472">Membrane</keyword>
<evidence type="ECO:0000256" key="7">
    <source>
        <dbReference type="RuleBase" id="RU363032"/>
    </source>
</evidence>
<name>A0A1T5KCD0_9MICO</name>
<feature type="region of interest" description="Disordered" evidence="8">
    <location>
        <begin position="1"/>
        <end position="27"/>
    </location>
</feature>
<dbReference type="InterPro" id="IPR000515">
    <property type="entry name" value="MetI-like"/>
</dbReference>
<feature type="domain" description="ABC transmembrane type-1" evidence="9">
    <location>
        <begin position="93"/>
        <end position="282"/>
    </location>
</feature>
<dbReference type="Gene3D" id="1.10.3720.10">
    <property type="entry name" value="MetI-like"/>
    <property type="match status" value="1"/>
</dbReference>
<evidence type="ECO:0000256" key="4">
    <source>
        <dbReference type="ARBA" id="ARBA00022692"/>
    </source>
</evidence>
<keyword evidence="11" id="KW-1185">Reference proteome</keyword>
<dbReference type="CDD" id="cd06261">
    <property type="entry name" value="TM_PBP2"/>
    <property type="match status" value="1"/>
</dbReference>
<sequence length="296" mass="31929">MPEPTLAAPAVPGTAARPAPARRRSSRHGSNAWAHVLLAAGGVVMVFPFVWQVLTSLSTNAQVMSVPPVFWPGELQWGNYAEVFSKLPFLQEFWVSVSITVVRTVGQLVLCSMAGYAFARMRFPLRGVLLALVLSILMVPSQVYLIPQYQIVNGLGWLNTVAGIAAPGVFSAFGTFLMMQFFKGVPDSLEEAARLDGANPFQVFARIMLPLAGPSLGALTIITVLWSWNDLLWPLVVSTRAESMPLAAGIATFAGRTTTDYTVMMAASVLAMAPILLLFIALQRRVIDGLAHSGLK</sequence>
<protein>
    <submittedName>
        <fullName evidence="10">Carbohydrate ABC transporter membrane protein 2, CUT1 family (TC 3.A.1.1.-)</fullName>
    </submittedName>
</protein>
<dbReference type="PROSITE" id="PS50928">
    <property type="entry name" value="ABC_TM1"/>
    <property type="match status" value="1"/>
</dbReference>
<gene>
    <name evidence="10" type="ORF">SAMN04324258_2046</name>
</gene>
<keyword evidence="4 7" id="KW-0812">Transmembrane</keyword>
<evidence type="ECO:0000256" key="2">
    <source>
        <dbReference type="ARBA" id="ARBA00022448"/>
    </source>
</evidence>
<feature type="transmembrane region" description="Helical" evidence="7">
    <location>
        <begin position="93"/>
        <end position="118"/>
    </location>
</feature>
<dbReference type="AlphaFoldDB" id="A0A1T5KCD0"/>
<dbReference type="InterPro" id="IPR035906">
    <property type="entry name" value="MetI-like_sf"/>
</dbReference>
<dbReference type="GO" id="GO:0055085">
    <property type="term" value="P:transmembrane transport"/>
    <property type="evidence" value="ECO:0007669"/>
    <property type="project" value="InterPro"/>
</dbReference>
<evidence type="ECO:0000256" key="5">
    <source>
        <dbReference type="ARBA" id="ARBA00022989"/>
    </source>
</evidence>
<dbReference type="PANTHER" id="PTHR43744">
    <property type="entry name" value="ABC TRANSPORTER PERMEASE PROTEIN MG189-RELATED-RELATED"/>
    <property type="match status" value="1"/>
</dbReference>
<dbReference type="STRING" id="526729.SAMN04324258_2046"/>
<evidence type="ECO:0000259" key="9">
    <source>
        <dbReference type="PROSITE" id="PS50928"/>
    </source>
</evidence>
<dbReference type="Proteomes" id="UP000189777">
    <property type="component" value="Unassembled WGS sequence"/>
</dbReference>
<evidence type="ECO:0000313" key="10">
    <source>
        <dbReference type="EMBL" id="SKC61179.1"/>
    </source>
</evidence>
<dbReference type="GO" id="GO:0005886">
    <property type="term" value="C:plasma membrane"/>
    <property type="evidence" value="ECO:0007669"/>
    <property type="project" value="UniProtKB-SubCell"/>
</dbReference>
<dbReference type="RefSeq" id="WP_079574072.1">
    <property type="nucleotide sequence ID" value="NZ_FUZQ01000003.1"/>
</dbReference>
<evidence type="ECO:0000313" key="11">
    <source>
        <dbReference type="Proteomes" id="UP000189777"/>
    </source>
</evidence>
<feature type="transmembrane region" description="Helical" evidence="7">
    <location>
        <begin position="32"/>
        <end position="54"/>
    </location>
</feature>
<comment type="similarity">
    <text evidence="7">Belongs to the binding-protein-dependent transport system permease family.</text>
</comment>
<keyword evidence="3" id="KW-1003">Cell membrane</keyword>